<proteinExistence type="predicted"/>
<gene>
    <name evidence="3" type="ORF">AVEN_208206_1</name>
</gene>
<comment type="caution">
    <text evidence="3">The sequence shown here is derived from an EMBL/GenBank/DDBJ whole genome shotgun (WGS) entry which is preliminary data.</text>
</comment>
<evidence type="ECO:0000256" key="1">
    <source>
        <dbReference type="SAM" id="Phobius"/>
    </source>
</evidence>
<keyword evidence="1" id="KW-0812">Transmembrane</keyword>
<reference evidence="3 4" key="1">
    <citation type="journal article" date="2019" name="Sci. Rep.">
        <title>Orb-weaving spider Araneus ventricosus genome elucidates the spidroin gene catalogue.</title>
        <authorList>
            <person name="Kono N."/>
            <person name="Nakamura H."/>
            <person name="Ohtoshi R."/>
            <person name="Moran D.A.P."/>
            <person name="Shinohara A."/>
            <person name="Yoshida Y."/>
            <person name="Fujiwara M."/>
            <person name="Mori M."/>
            <person name="Tomita M."/>
            <person name="Arakawa K."/>
        </authorList>
    </citation>
    <scope>NUCLEOTIDE SEQUENCE [LARGE SCALE GENOMIC DNA]</scope>
</reference>
<keyword evidence="1" id="KW-0472">Membrane</keyword>
<name>A0A4Y2LIW1_ARAVE</name>
<evidence type="ECO:0000256" key="2">
    <source>
        <dbReference type="SAM" id="SignalP"/>
    </source>
</evidence>
<feature type="chain" id="PRO_5021202506" evidence="2">
    <location>
        <begin position="17"/>
        <end position="96"/>
    </location>
</feature>
<keyword evidence="1" id="KW-1133">Transmembrane helix</keyword>
<keyword evidence="4" id="KW-1185">Reference proteome</keyword>
<sequence length="96" mass="10653">MICLMLLLKIALDSRKFDLVEHNGSDASGRVPALPDVGHSLAGASSGEVSSFHCVPQREIRPLFFFYLCTVLDLFGGFLLLCFRLKNNVCRQCNGY</sequence>
<keyword evidence="2" id="KW-0732">Signal</keyword>
<feature type="signal peptide" evidence="2">
    <location>
        <begin position="1"/>
        <end position="16"/>
    </location>
</feature>
<dbReference type="AlphaFoldDB" id="A0A4Y2LIW1"/>
<accession>A0A4Y2LIW1</accession>
<evidence type="ECO:0000313" key="4">
    <source>
        <dbReference type="Proteomes" id="UP000499080"/>
    </source>
</evidence>
<evidence type="ECO:0000313" key="3">
    <source>
        <dbReference type="EMBL" id="GBN14701.1"/>
    </source>
</evidence>
<protein>
    <submittedName>
        <fullName evidence="3">Uncharacterized protein</fullName>
    </submittedName>
</protein>
<organism evidence="3 4">
    <name type="scientific">Araneus ventricosus</name>
    <name type="common">Orbweaver spider</name>
    <name type="synonym">Epeira ventricosa</name>
    <dbReference type="NCBI Taxonomy" id="182803"/>
    <lineage>
        <taxon>Eukaryota</taxon>
        <taxon>Metazoa</taxon>
        <taxon>Ecdysozoa</taxon>
        <taxon>Arthropoda</taxon>
        <taxon>Chelicerata</taxon>
        <taxon>Arachnida</taxon>
        <taxon>Araneae</taxon>
        <taxon>Araneomorphae</taxon>
        <taxon>Entelegynae</taxon>
        <taxon>Araneoidea</taxon>
        <taxon>Araneidae</taxon>
        <taxon>Araneus</taxon>
    </lineage>
</organism>
<feature type="transmembrane region" description="Helical" evidence="1">
    <location>
        <begin position="64"/>
        <end position="83"/>
    </location>
</feature>
<dbReference type="EMBL" id="BGPR01005937">
    <property type="protein sequence ID" value="GBN14701.1"/>
    <property type="molecule type" value="Genomic_DNA"/>
</dbReference>
<dbReference type="Proteomes" id="UP000499080">
    <property type="component" value="Unassembled WGS sequence"/>
</dbReference>